<gene>
    <name evidence="1" type="ORF">SCRDD08_00150</name>
</gene>
<reference evidence="1 2" key="1">
    <citation type="submission" date="2016-01" db="EMBL/GenBank/DDBJ databases">
        <title>Highly variable Streptococcus oralis are common among viridans streptococci isolated from primates.</title>
        <authorList>
            <person name="Denapaite D."/>
            <person name="Rieger M."/>
            <person name="Koendgen S."/>
            <person name="Brueckner R."/>
            <person name="Ochigava I."/>
            <person name="Kappeler P."/>
            <person name="Maetz-Rensing K."/>
            <person name="Leendertz F."/>
            <person name="Hakenbeck R."/>
        </authorList>
    </citation>
    <scope>NUCLEOTIDE SEQUENCE [LARGE SCALE GENOMIC DNA]</scope>
    <source>
        <strain evidence="1 2">DD08</strain>
    </source>
</reference>
<dbReference type="AlphaFoldDB" id="A0A139N520"/>
<sequence>MNDFNYLYGLTPISPIGFSGNPFGVSASLKARKASLEAIKGKLEGYSCIIEDKQLTNTWNGSIGMIGASINGALGSVAGDKYDEERRQEQTDIKTLSTLLDTKRDTMVELLKHEISSLESQISAAVASEWEEYQNNSLLKTPTFKTK</sequence>
<dbReference type="EMBL" id="LQRD01000012">
    <property type="protein sequence ID" value="KXT71136.1"/>
    <property type="molecule type" value="Genomic_DNA"/>
</dbReference>
<comment type="caution">
    <text evidence="1">The sequence shown here is derived from an EMBL/GenBank/DDBJ whole genome shotgun (WGS) entry which is preliminary data.</text>
</comment>
<dbReference type="STRING" id="45634.SCRDD08_00150"/>
<dbReference type="PATRIC" id="fig|45634.12.peg.158"/>
<dbReference type="Proteomes" id="UP000070377">
    <property type="component" value="Unassembled WGS sequence"/>
</dbReference>
<organism evidence="1 2">
    <name type="scientific">Streptococcus cristatus</name>
    <dbReference type="NCBI Taxonomy" id="45634"/>
    <lineage>
        <taxon>Bacteria</taxon>
        <taxon>Bacillati</taxon>
        <taxon>Bacillota</taxon>
        <taxon>Bacilli</taxon>
        <taxon>Lactobacillales</taxon>
        <taxon>Streptococcaceae</taxon>
        <taxon>Streptococcus</taxon>
    </lineage>
</organism>
<protein>
    <submittedName>
        <fullName evidence="1">Uncharacterized protein</fullName>
    </submittedName>
</protein>
<evidence type="ECO:0000313" key="2">
    <source>
        <dbReference type="Proteomes" id="UP000070377"/>
    </source>
</evidence>
<dbReference type="RefSeq" id="WP_061422003.1">
    <property type="nucleotide sequence ID" value="NZ_KQ969062.1"/>
</dbReference>
<evidence type="ECO:0000313" key="1">
    <source>
        <dbReference type="EMBL" id="KXT71136.1"/>
    </source>
</evidence>
<proteinExistence type="predicted"/>
<accession>A0A139N520</accession>
<name>A0A139N520_STRCR</name>